<accession>A0A6L5K2I7</accession>
<dbReference type="EMBL" id="WIXJ01000018">
    <property type="protein sequence ID" value="MQY52758.1"/>
    <property type="molecule type" value="Genomic_DNA"/>
</dbReference>
<reference evidence="1 2" key="1">
    <citation type="submission" date="2019-10" db="EMBL/GenBank/DDBJ databases">
        <title>Whole-genome sequence of the purple nonsulfur photosynthetic bacterium Rhodocyclus tenuis.</title>
        <authorList>
            <person name="Kyndt J.A."/>
            <person name="Meyer T.E."/>
        </authorList>
    </citation>
    <scope>NUCLEOTIDE SEQUENCE [LARGE SCALE GENOMIC DNA]</scope>
    <source>
        <strain evidence="1 2">DSM 110</strain>
    </source>
</reference>
<evidence type="ECO:0000313" key="2">
    <source>
        <dbReference type="Proteomes" id="UP000480275"/>
    </source>
</evidence>
<dbReference type="AlphaFoldDB" id="A0A6L5K2I7"/>
<dbReference type="OrthoDB" id="5570877at2"/>
<name>A0A6L5K2I7_RHOTE</name>
<comment type="caution">
    <text evidence="1">The sequence shown here is derived from an EMBL/GenBank/DDBJ whole genome shotgun (WGS) entry which is preliminary data.</text>
</comment>
<protein>
    <submittedName>
        <fullName evidence="1">GNAT family N-acetyltransferase</fullName>
    </submittedName>
</protein>
<dbReference type="Proteomes" id="UP000480275">
    <property type="component" value="Unassembled WGS sequence"/>
</dbReference>
<sequence>MNSSYIWLSGSAGQLDLFKSFFDKNGSPRSSEYLRWQYLDGNQSVSPLVVLGLDGGSLDNPDVSCIYALFQNEFLCSGSAILGSQSLDTMTAPKFRGKGLFNKYASIVYEKAANEGVSFVYGFPNGNSAHGFFNKLGWQKLDPVPFLVRPISVSYLIDRLPVLKRFSSLFDGLRIRSRPFDLDEGYVLKDNFVLDHRYEELWEGFRQSIGVALNRNVSYMKWRLFSKPGEVYSNAAIFDGEGGDLRAICFFTQKQKHGGSVGYIMDLMYGDGFVREGEALLNYVVDKLYRANCDILLAWCFDHSPSYEAYRRCGFLAFPERLRPIELHFGVRAFSKEIEPVVANRKNWYISYLDSDTV</sequence>
<organism evidence="1 2">
    <name type="scientific">Rhodocyclus tenuis</name>
    <name type="common">Rhodospirillum tenue</name>
    <dbReference type="NCBI Taxonomy" id="1066"/>
    <lineage>
        <taxon>Bacteria</taxon>
        <taxon>Pseudomonadati</taxon>
        <taxon>Pseudomonadota</taxon>
        <taxon>Betaproteobacteria</taxon>
        <taxon>Rhodocyclales</taxon>
        <taxon>Rhodocyclaceae</taxon>
        <taxon>Rhodocyclus</taxon>
    </lineage>
</organism>
<dbReference type="Gene3D" id="3.40.630.30">
    <property type="match status" value="1"/>
</dbReference>
<proteinExistence type="predicted"/>
<gene>
    <name evidence="1" type="ORF">GHK24_13360</name>
</gene>
<dbReference type="SUPFAM" id="SSF55729">
    <property type="entry name" value="Acyl-CoA N-acyltransferases (Nat)"/>
    <property type="match status" value="1"/>
</dbReference>
<dbReference type="InterPro" id="IPR016181">
    <property type="entry name" value="Acyl_CoA_acyltransferase"/>
</dbReference>
<dbReference type="Pfam" id="PF13527">
    <property type="entry name" value="Acetyltransf_9"/>
    <property type="match status" value="1"/>
</dbReference>
<evidence type="ECO:0000313" key="1">
    <source>
        <dbReference type="EMBL" id="MQY52758.1"/>
    </source>
</evidence>